<evidence type="ECO:0000256" key="8">
    <source>
        <dbReference type="SAM" id="Phobius"/>
    </source>
</evidence>
<evidence type="ECO:0000256" key="1">
    <source>
        <dbReference type="ARBA" id="ARBA00000085"/>
    </source>
</evidence>
<dbReference type="Proteomes" id="UP001589688">
    <property type="component" value="Unassembled WGS sequence"/>
</dbReference>
<evidence type="ECO:0000259" key="9">
    <source>
        <dbReference type="PROSITE" id="PS01124"/>
    </source>
</evidence>
<keyword evidence="8" id="KW-1133">Transmembrane helix</keyword>
<keyword evidence="4" id="KW-0805">Transcription regulation</keyword>
<evidence type="ECO:0000256" key="2">
    <source>
        <dbReference type="ARBA" id="ARBA00012438"/>
    </source>
</evidence>
<dbReference type="EC" id="2.7.13.3" evidence="2"/>
<dbReference type="CDD" id="cd17574">
    <property type="entry name" value="REC_OmpR"/>
    <property type="match status" value="1"/>
</dbReference>
<accession>A0ABV5ZK98</accession>
<evidence type="ECO:0000256" key="4">
    <source>
        <dbReference type="ARBA" id="ARBA00023015"/>
    </source>
</evidence>
<comment type="caution">
    <text evidence="12">The sequence shown here is derived from an EMBL/GenBank/DDBJ whole genome shotgun (WGS) entry which is preliminary data.</text>
</comment>
<feature type="domain" description="HTH araC/xylS-type" evidence="9">
    <location>
        <begin position="1202"/>
        <end position="1301"/>
    </location>
</feature>
<dbReference type="Gene3D" id="1.10.287.130">
    <property type="match status" value="1"/>
</dbReference>
<dbReference type="PROSITE" id="PS50109">
    <property type="entry name" value="HIS_KIN"/>
    <property type="match status" value="1"/>
</dbReference>
<evidence type="ECO:0000313" key="12">
    <source>
        <dbReference type="EMBL" id="MFB9896676.1"/>
    </source>
</evidence>
<keyword evidence="13" id="KW-1185">Reference proteome</keyword>
<dbReference type="InterPro" id="IPR013783">
    <property type="entry name" value="Ig-like_fold"/>
</dbReference>
<dbReference type="SMART" id="SM00342">
    <property type="entry name" value="HTH_ARAC"/>
    <property type="match status" value="1"/>
</dbReference>
<reference evidence="12 13" key="1">
    <citation type="submission" date="2024-09" db="EMBL/GenBank/DDBJ databases">
        <authorList>
            <person name="Sun Q."/>
            <person name="Mori K."/>
        </authorList>
    </citation>
    <scope>NUCLEOTIDE SEQUENCE [LARGE SCALE GENOMIC DNA]</scope>
    <source>
        <strain evidence="12 13">ATCC 51272</strain>
    </source>
</reference>
<feature type="domain" description="Histidine kinase" evidence="10">
    <location>
        <begin position="797"/>
        <end position="1024"/>
    </location>
</feature>
<dbReference type="InterPro" id="IPR001789">
    <property type="entry name" value="Sig_transdc_resp-reg_receiver"/>
</dbReference>
<evidence type="ECO:0000256" key="3">
    <source>
        <dbReference type="ARBA" id="ARBA00022553"/>
    </source>
</evidence>
<dbReference type="PROSITE" id="PS00041">
    <property type="entry name" value="HTH_ARAC_FAMILY_1"/>
    <property type="match status" value="1"/>
</dbReference>
<dbReference type="Pfam" id="PF02518">
    <property type="entry name" value="HATPase_c"/>
    <property type="match status" value="1"/>
</dbReference>
<dbReference type="Pfam" id="PF00512">
    <property type="entry name" value="HisKA"/>
    <property type="match status" value="1"/>
</dbReference>
<keyword evidence="8" id="KW-0812">Transmembrane</keyword>
<dbReference type="Gene3D" id="2.130.10.10">
    <property type="entry name" value="YVTN repeat-like/Quinoprotein amine dehydrogenase"/>
    <property type="match status" value="3"/>
</dbReference>
<proteinExistence type="predicted"/>
<dbReference type="RefSeq" id="WP_027952473.1">
    <property type="nucleotide sequence ID" value="NZ_JADU01000019.1"/>
</dbReference>
<comment type="catalytic activity">
    <reaction evidence="1">
        <text>ATP + protein L-histidine = ADP + protein N-phospho-L-histidine.</text>
        <dbReference type="EC" id="2.7.13.3"/>
    </reaction>
</comment>
<dbReference type="InterPro" id="IPR036890">
    <property type="entry name" value="HATPase_C_sf"/>
</dbReference>
<dbReference type="InterPro" id="IPR004358">
    <property type="entry name" value="Sig_transdc_His_kin-like_C"/>
</dbReference>
<sequence length="1305" mass="146118">MRRIFLLWLFVLAVVGQRLQAQSGYFYDSDRVSSNLITQIIQDRAGQIWIASDRGLNKFDGYRFTSYLHNSSNPRSLMSNAVSCLFVDRQGNLWVGTGDGLMRYEPHSDDFQPYAEPHQPRISSMVQLPDGRLLVGTAGYGLFSVDEQNHRLTPVHGYASKAEDHYYSRIFIDGQGNFWRGGANNVFTCRDRSGRIVERRLGQGKVEAFISYAGGVLIATRSSLFFVKNGRLAECPIDVSEMLAAHATYKSMATDHWGNLYIGTLGSGLFIVPKGQRKAQRVANPISSFNLNTANVYALFVDRTNNLWVGCQKKGVLMIPDHKAIFSNWDFAAQGHPVGSSVSSVCFGDGGTVWTVVQNNGVIGFNREGRITAHPASPANAYSICRDRKGRYWLGAGRGLYSYNPATGGSQLVAPSDGDFVNQVVEGSDGNLYFSTFGKGFGVYNPDTRAVRHYSMFQKSSPDGSLCNDWIHCMLPTADGMIWLGTSSGLSAYNTRTGSFRLLPPDFFAGTSVTALARNTDGNMVVGTGKGLYLLDVRRRRMLPFPGAETLRDEAWRSIVVEPNGDFWCATSMGIWQYQRRRRKFVGYVHGNGLSSREYVSNTEAKGPDGRVYFVTGSGLTVFRPADLDRAKWTLGEIHLTNFLINGEPISGSTLSYGSQIADGPVFDNNHFTLSYQDDSFVMEFSLLNYNNAENITYYYRINGASKWQHTGEGVNSVAFNHMEPGSYSIEVRASDYGMLSPVKVFTVVIRSPWYSSTLAWMVYLLLIGAFAYLALFYYNRRKTHQFEEDKMKTLINATHDIRSPLTLIMGPLHSLMKREGLDGAAREELSLIERNANRILSLVNQILDLRKMDKKQMHLHCQETDLVAFVGGVSKMFEFAARERNMEFRYEHPEGSLMAWVDRQQFDKVASNLLANAFKYTYDGGIVTLRLSEGHDGEAGTPLAHYARLEVVDSGVGIKEGNIDRIFDRFFQGVGKGSAHVEGTGIGLNLCKMVVQMHHGTIHAANRTDAPGSVFCVRIPLGNSHFTAEELKPKEEPPMPEKSGRKRTGNYRVLIVDDDPEIRLYVARELGEYYKFETAANGKEALKLLLTEHFDCVVSDVMMPEMDGLTLLRMIKTNSNISDVPVIMLTSKSDVQHRLEGLKKGADAYMAKPFSLEELHVTINNLVNNVLRLRGKFSGAQQQRDRVVDIQVEGYDEQLMDRIMKSINENMDNPEFNVDMLTREVGVSRAQLHRKLKDMTGIPTSEFIRNIRLEQAARLLCEQKLNIAQVSLEVGFSNQAHFSTVFKKHFGMSPSEYIVRKGGK</sequence>
<dbReference type="InterPro" id="IPR015943">
    <property type="entry name" value="WD40/YVTN_repeat-like_dom_sf"/>
</dbReference>
<dbReference type="SMART" id="SM00388">
    <property type="entry name" value="HisKA"/>
    <property type="match status" value="1"/>
</dbReference>
<evidence type="ECO:0000259" key="10">
    <source>
        <dbReference type="PROSITE" id="PS50109"/>
    </source>
</evidence>
<dbReference type="InterPro" id="IPR018062">
    <property type="entry name" value="HTH_AraC-typ_CS"/>
</dbReference>
<protein>
    <recommendedName>
        <fullName evidence="2">histidine kinase</fullName>
        <ecNumber evidence="2">2.7.13.3</ecNumber>
    </recommendedName>
</protein>
<dbReference type="InterPro" id="IPR036097">
    <property type="entry name" value="HisK_dim/P_sf"/>
</dbReference>
<dbReference type="InterPro" id="IPR018060">
    <property type="entry name" value="HTH_AraC"/>
</dbReference>
<dbReference type="SUPFAM" id="SSF55874">
    <property type="entry name" value="ATPase domain of HSP90 chaperone/DNA topoisomerase II/histidine kinase"/>
    <property type="match status" value="1"/>
</dbReference>
<feature type="domain" description="Response regulatory" evidence="11">
    <location>
        <begin position="1053"/>
        <end position="1168"/>
    </location>
</feature>
<evidence type="ECO:0000313" key="13">
    <source>
        <dbReference type="Proteomes" id="UP001589688"/>
    </source>
</evidence>
<organism evidence="12 13">
    <name type="scientific">Hallella seregens ATCC 51272</name>
    <dbReference type="NCBI Taxonomy" id="1336250"/>
    <lineage>
        <taxon>Bacteria</taxon>
        <taxon>Pseudomonadati</taxon>
        <taxon>Bacteroidota</taxon>
        <taxon>Bacteroidia</taxon>
        <taxon>Bacteroidales</taxon>
        <taxon>Prevotellaceae</taxon>
        <taxon>Hallella</taxon>
    </lineage>
</organism>
<dbReference type="InterPro" id="IPR003661">
    <property type="entry name" value="HisK_dim/P_dom"/>
</dbReference>
<keyword evidence="3 7" id="KW-0597">Phosphoprotein</keyword>
<dbReference type="InterPro" id="IPR009057">
    <property type="entry name" value="Homeodomain-like_sf"/>
</dbReference>
<dbReference type="PANTHER" id="PTHR43547:SF2">
    <property type="entry name" value="HYBRID SIGNAL TRANSDUCTION HISTIDINE KINASE C"/>
    <property type="match status" value="1"/>
</dbReference>
<dbReference type="EMBL" id="JBHLZF010000001">
    <property type="protein sequence ID" value="MFB9896676.1"/>
    <property type="molecule type" value="Genomic_DNA"/>
</dbReference>
<dbReference type="SUPFAM" id="SSF46689">
    <property type="entry name" value="Homeodomain-like"/>
    <property type="match status" value="1"/>
</dbReference>
<dbReference type="Gene3D" id="3.30.565.10">
    <property type="entry name" value="Histidine kinase-like ATPase, C-terminal domain"/>
    <property type="match status" value="1"/>
</dbReference>
<dbReference type="InterPro" id="IPR011006">
    <property type="entry name" value="CheY-like_superfamily"/>
</dbReference>
<dbReference type="Gene3D" id="2.60.40.10">
    <property type="entry name" value="Immunoglobulins"/>
    <property type="match status" value="1"/>
</dbReference>
<dbReference type="Pfam" id="PF12833">
    <property type="entry name" value="HTH_18"/>
    <property type="match status" value="1"/>
</dbReference>
<dbReference type="CDD" id="cd00082">
    <property type="entry name" value="HisKA"/>
    <property type="match status" value="1"/>
</dbReference>
<dbReference type="Gene3D" id="1.10.10.60">
    <property type="entry name" value="Homeodomain-like"/>
    <property type="match status" value="1"/>
</dbReference>
<evidence type="ECO:0000256" key="5">
    <source>
        <dbReference type="ARBA" id="ARBA00023125"/>
    </source>
</evidence>
<dbReference type="SUPFAM" id="SSF52172">
    <property type="entry name" value="CheY-like"/>
    <property type="match status" value="1"/>
</dbReference>
<feature type="transmembrane region" description="Helical" evidence="8">
    <location>
        <begin position="759"/>
        <end position="779"/>
    </location>
</feature>
<evidence type="ECO:0000256" key="7">
    <source>
        <dbReference type="PROSITE-ProRule" id="PRU00169"/>
    </source>
</evidence>
<keyword evidence="8" id="KW-0472">Membrane</keyword>
<dbReference type="SUPFAM" id="SSF63829">
    <property type="entry name" value="Calcium-dependent phosphotriesterase"/>
    <property type="match status" value="2"/>
</dbReference>
<dbReference type="InterPro" id="IPR005467">
    <property type="entry name" value="His_kinase_dom"/>
</dbReference>
<keyword evidence="6" id="KW-0804">Transcription</keyword>
<evidence type="ECO:0000259" key="11">
    <source>
        <dbReference type="PROSITE" id="PS50110"/>
    </source>
</evidence>
<gene>
    <name evidence="12" type="ORF">ACFFK8_02255</name>
</gene>
<dbReference type="SUPFAM" id="SSF47384">
    <property type="entry name" value="Homodimeric domain of signal transducing histidine kinase"/>
    <property type="match status" value="1"/>
</dbReference>
<dbReference type="SMART" id="SM00387">
    <property type="entry name" value="HATPase_c"/>
    <property type="match status" value="1"/>
</dbReference>
<evidence type="ECO:0000256" key="6">
    <source>
        <dbReference type="ARBA" id="ARBA00023163"/>
    </source>
</evidence>
<feature type="modified residue" description="4-aspartylphosphate" evidence="7">
    <location>
        <position position="1101"/>
    </location>
</feature>
<keyword evidence="5" id="KW-0238">DNA-binding</keyword>
<dbReference type="PANTHER" id="PTHR43547">
    <property type="entry name" value="TWO-COMPONENT HISTIDINE KINASE"/>
    <property type="match status" value="1"/>
</dbReference>
<name>A0ABV5ZK98_9BACT</name>
<dbReference type="SMART" id="SM00448">
    <property type="entry name" value="REC"/>
    <property type="match status" value="1"/>
</dbReference>
<dbReference type="Pfam" id="PF00072">
    <property type="entry name" value="Response_reg"/>
    <property type="match status" value="1"/>
</dbReference>
<dbReference type="PRINTS" id="PR00344">
    <property type="entry name" value="BCTRLSENSOR"/>
</dbReference>
<dbReference type="Pfam" id="PF07494">
    <property type="entry name" value="Reg_prop"/>
    <property type="match status" value="1"/>
</dbReference>
<dbReference type="PROSITE" id="PS01124">
    <property type="entry name" value="HTH_ARAC_FAMILY_2"/>
    <property type="match status" value="1"/>
</dbReference>
<dbReference type="InterPro" id="IPR011110">
    <property type="entry name" value="Reg_prop"/>
</dbReference>
<dbReference type="Gene3D" id="3.40.50.2300">
    <property type="match status" value="1"/>
</dbReference>
<dbReference type="PROSITE" id="PS50110">
    <property type="entry name" value="RESPONSE_REGULATORY"/>
    <property type="match status" value="1"/>
</dbReference>
<dbReference type="InterPro" id="IPR003594">
    <property type="entry name" value="HATPase_dom"/>
</dbReference>